<accession>A0A803NW36</accession>
<proteinExistence type="inferred from homology"/>
<dbReference type="Pfam" id="PF00635">
    <property type="entry name" value="Motile_Sperm"/>
    <property type="match status" value="1"/>
</dbReference>
<dbReference type="PANTHER" id="PTHR10809">
    <property type="entry name" value="VESICLE-ASSOCIATED MEMBRANE PROTEIN-ASSOCIATED PROTEIN"/>
    <property type="match status" value="1"/>
</dbReference>
<dbReference type="EnsemblPlants" id="evm.model.02.2036">
    <property type="protein sequence ID" value="cds.evm.model.02.2036"/>
    <property type="gene ID" value="evm.TU.02.2036"/>
</dbReference>
<evidence type="ECO:0000256" key="7">
    <source>
        <dbReference type="SAM" id="Phobius"/>
    </source>
</evidence>
<dbReference type="PANTHER" id="PTHR10809:SF160">
    <property type="entry name" value="VESICLE-ASSOCIATED PROTEIN 1-3"/>
    <property type="match status" value="1"/>
</dbReference>
<organism evidence="9 10">
    <name type="scientific">Cannabis sativa</name>
    <name type="common">Hemp</name>
    <name type="synonym">Marijuana</name>
    <dbReference type="NCBI Taxonomy" id="3483"/>
    <lineage>
        <taxon>Eukaryota</taxon>
        <taxon>Viridiplantae</taxon>
        <taxon>Streptophyta</taxon>
        <taxon>Embryophyta</taxon>
        <taxon>Tracheophyta</taxon>
        <taxon>Spermatophyta</taxon>
        <taxon>Magnoliopsida</taxon>
        <taxon>eudicotyledons</taxon>
        <taxon>Gunneridae</taxon>
        <taxon>Pentapetalae</taxon>
        <taxon>rosids</taxon>
        <taxon>fabids</taxon>
        <taxon>Rosales</taxon>
        <taxon>Cannabaceae</taxon>
        <taxon>Cannabis</taxon>
    </lineage>
</organism>
<comment type="function">
    <text evidence="1">Plant non-specific lipid-transfer proteins transfer phospholipids as well as galactolipids across membranes. May play a role in wax or cutin deposition in the cell walls of expanding epidermal cells and certain secretory tissues.</text>
</comment>
<dbReference type="SUPFAM" id="SSF49354">
    <property type="entry name" value="PapD-like"/>
    <property type="match status" value="1"/>
</dbReference>
<evidence type="ECO:0000313" key="10">
    <source>
        <dbReference type="Proteomes" id="UP000596661"/>
    </source>
</evidence>
<dbReference type="EMBL" id="UZAU01000229">
    <property type="status" value="NOT_ANNOTATED_CDS"/>
    <property type="molecule type" value="Genomic_DNA"/>
</dbReference>
<dbReference type="GO" id="GO:0005886">
    <property type="term" value="C:plasma membrane"/>
    <property type="evidence" value="ECO:0007669"/>
    <property type="project" value="TreeGrafter"/>
</dbReference>
<dbReference type="InterPro" id="IPR008962">
    <property type="entry name" value="PapD-like_sf"/>
</dbReference>
<dbReference type="CDD" id="cd01958">
    <property type="entry name" value="HPS_like"/>
    <property type="match status" value="1"/>
</dbReference>
<dbReference type="GO" id="GO:0061817">
    <property type="term" value="P:endoplasmic reticulum-plasma membrane tethering"/>
    <property type="evidence" value="ECO:0007669"/>
    <property type="project" value="TreeGrafter"/>
</dbReference>
<dbReference type="AlphaFoldDB" id="A0A803NW36"/>
<name>A0A803NW36_CANSA</name>
<evidence type="ECO:0000256" key="3">
    <source>
        <dbReference type="ARBA" id="ARBA00008965"/>
    </source>
</evidence>
<dbReference type="InterPro" id="IPR000535">
    <property type="entry name" value="MSP_dom"/>
</dbReference>
<evidence type="ECO:0000256" key="5">
    <source>
        <dbReference type="ARBA" id="ARBA00023121"/>
    </source>
</evidence>
<dbReference type="InterPro" id="IPR016140">
    <property type="entry name" value="Bifunc_inhib/LTP/seed_store"/>
</dbReference>
<reference evidence="9" key="1">
    <citation type="submission" date="2018-11" db="EMBL/GenBank/DDBJ databases">
        <authorList>
            <person name="Grassa J C."/>
        </authorList>
    </citation>
    <scope>NUCLEOTIDE SEQUENCE [LARGE SCALE GENOMIC DNA]</scope>
</reference>
<dbReference type="Gene3D" id="1.10.110.10">
    <property type="entry name" value="Plant lipid-transfer and hydrophobic proteins"/>
    <property type="match status" value="1"/>
</dbReference>
<keyword evidence="7" id="KW-0472">Membrane</keyword>
<dbReference type="GO" id="GO:0090158">
    <property type="term" value="P:endoplasmic reticulum membrane organization"/>
    <property type="evidence" value="ECO:0007669"/>
    <property type="project" value="TreeGrafter"/>
</dbReference>
<dbReference type="SMART" id="SM00499">
    <property type="entry name" value="AAI"/>
    <property type="match status" value="1"/>
</dbReference>
<evidence type="ECO:0000313" key="9">
    <source>
        <dbReference type="EnsemblPlants" id="cds.evm.model.02.2036"/>
    </source>
</evidence>
<keyword evidence="4" id="KW-0813">Transport</keyword>
<protein>
    <recommendedName>
        <fullName evidence="8">MSP domain-containing protein</fullName>
    </recommendedName>
</protein>
<keyword evidence="7" id="KW-1133">Transmembrane helix</keyword>
<evidence type="ECO:0000256" key="6">
    <source>
        <dbReference type="SAM" id="MobiDB-lite"/>
    </source>
</evidence>
<dbReference type="Gene3D" id="2.60.40.10">
    <property type="entry name" value="Immunoglobulins"/>
    <property type="match status" value="1"/>
</dbReference>
<evidence type="ECO:0000259" key="8">
    <source>
        <dbReference type="PROSITE" id="PS50202"/>
    </source>
</evidence>
<evidence type="ECO:0000256" key="2">
    <source>
        <dbReference type="ARBA" id="ARBA00008932"/>
    </source>
</evidence>
<evidence type="ECO:0000256" key="4">
    <source>
        <dbReference type="ARBA" id="ARBA00022448"/>
    </source>
</evidence>
<dbReference type="GO" id="GO:0008289">
    <property type="term" value="F:lipid binding"/>
    <property type="evidence" value="ECO:0007669"/>
    <property type="project" value="UniProtKB-KW"/>
</dbReference>
<comment type="similarity">
    <text evidence="2">Belongs to the VAMP-associated protein (VAP) (TC 9.B.17) family.</text>
</comment>
<dbReference type="PROSITE" id="PS50202">
    <property type="entry name" value="MSP"/>
    <property type="match status" value="1"/>
</dbReference>
<dbReference type="InterPro" id="IPR016763">
    <property type="entry name" value="VAP"/>
</dbReference>
<comment type="similarity">
    <text evidence="3">Belongs to the plant LTP family. PEARLI1 subfamily.</text>
</comment>
<sequence>MQLINKTDKHVAFKVKTTNPKKYCVRPNAGIVLPGDSCNVTVTMQAQKEAPLDMQCKDKFLLQSVYAPEAATAKDITSELFNKENGKVVEEFKLRVVYIPANPPSPVPEESDEESPPSALATQNGRQRSSSFDAVSKSLELPKQKSSEAWLMISRLTEEKASALQENQRLHQELELARKGLNKGVVGGFSMLFAGLVGLLGVLIGYLIKRSLWFMINFFYVFGHENARLGHIPYVGNVVVLSHVPCPPKGTPSPADVPMTKGKCPKDTLKFGVCGSWLGLVTEVIGTKPSEECCTVIKGLADLEAALCLCTAIKANVLGLVKVKVPIAISLLVNSCGKKVPEGFVCA</sequence>
<keyword evidence="7" id="KW-0812">Transmembrane</keyword>
<feature type="compositionally biased region" description="Polar residues" evidence="6">
    <location>
        <begin position="120"/>
        <end position="133"/>
    </location>
</feature>
<dbReference type="Pfam" id="PF14547">
    <property type="entry name" value="Hydrophob_seed"/>
    <property type="match status" value="1"/>
</dbReference>
<dbReference type="GO" id="GO:0005789">
    <property type="term" value="C:endoplasmic reticulum membrane"/>
    <property type="evidence" value="ECO:0007669"/>
    <property type="project" value="InterPro"/>
</dbReference>
<feature type="region of interest" description="Disordered" evidence="6">
    <location>
        <begin position="103"/>
        <end position="139"/>
    </location>
</feature>
<feature type="transmembrane region" description="Helical" evidence="7">
    <location>
        <begin position="185"/>
        <end position="208"/>
    </location>
</feature>
<evidence type="ECO:0000256" key="1">
    <source>
        <dbReference type="ARBA" id="ARBA00003211"/>
    </source>
</evidence>
<dbReference type="SUPFAM" id="SSF47699">
    <property type="entry name" value="Bifunctional inhibitor/lipid-transfer protein/seed storage 2S albumin"/>
    <property type="match status" value="1"/>
</dbReference>
<reference evidence="9" key="2">
    <citation type="submission" date="2021-03" db="UniProtKB">
        <authorList>
            <consortium name="EnsemblPlants"/>
        </authorList>
    </citation>
    <scope>IDENTIFICATION</scope>
</reference>
<keyword evidence="5" id="KW-0446">Lipid-binding</keyword>
<dbReference type="InterPro" id="IPR027923">
    <property type="entry name" value="Hydrophob_seed_dom"/>
</dbReference>
<dbReference type="Gramene" id="evm.model.02.2036">
    <property type="protein sequence ID" value="cds.evm.model.02.2036"/>
    <property type="gene ID" value="evm.TU.02.2036"/>
</dbReference>
<dbReference type="FunFam" id="2.60.40.10:FF:000813">
    <property type="entry name" value="Vesicle-associated protein 1-1"/>
    <property type="match status" value="1"/>
</dbReference>
<dbReference type="Proteomes" id="UP000596661">
    <property type="component" value="Chromosome 2"/>
</dbReference>
<dbReference type="InterPro" id="IPR036312">
    <property type="entry name" value="Bifun_inhib/LTP/seed_sf"/>
</dbReference>
<feature type="domain" description="MSP" evidence="8">
    <location>
        <begin position="1"/>
        <end position="99"/>
    </location>
</feature>
<keyword evidence="10" id="KW-1185">Reference proteome</keyword>
<dbReference type="InterPro" id="IPR013783">
    <property type="entry name" value="Ig-like_fold"/>
</dbReference>